<organism evidence="1 2">
    <name type="scientific">Papaver somniferum</name>
    <name type="common">Opium poppy</name>
    <dbReference type="NCBI Taxonomy" id="3469"/>
    <lineage>
        <taxon>Eukaryota</taxon>
        <taxon>Viridiplantae</taxon>
        <taxon>Streptophyta</taxon>
        <taxon>Embryophyta</taxon>
        <taxon>Tracheophyta</taxon>
        <taxon>Spermatophyta</taxon>
        <taxon>Magnoliopsida</taxon>
        <taxon>Ranunculales</taxon>
        <taxon>Papaveraceae</taxon>
        <taxon>Papaveroideae</taxon>
        <taxon>Papaver</taxon>
    </lineage>
</organism>
<dbReference type="AlphaFoldDB" id="A0A4Y7JI25"/>
<dbReference type="EMBL" id="CM010719">
    <property type="protein sequence ID" value="RZC60713.1"/>
    <property type="molecule type" value="Genomic_DNA"/>
</dbReference>
<name>A0A4Y7JI25_PAPSO</name>
<gene>
    <name evidence="1" type="ORF">C5167_022467</name>
</gene>
<sequence>MKKLPNSSSNTVWADLSMEGNLPDLCRSPRLIEPERLSEFNATENAEDKQCHTHDQSFNTLERIRGGVAIKIYDVRLE</sequence>
<reference evidence="1 2" key="1">
    <citation type="journal article" date="2018" name="Science">
        <title>The opium poppy genome and morphinan production.</title>
        <authorList>
            <person name="Guo L."/>
            <person name="Winzer T."/>
            <person name="Yang X."/>
            <person name="Li Y."/>
            <person name="Ning Z."/>
            <person name="He Z."/>
            <person name="Teodor R."/>
            <person name="Lu Y."/>
            <person name="Bowser T.A."/>
            <person name="Graham I.A."/>
            <person name="Ye K."/>
        </authorList>
    </citation>
    <scope>NUCLEOTIDE SEQUENCE [LARGE SCALE GENOMIC DNA]</scope>
    <source>
        <strain evidence="2">cv. HN1</strain>
        <tissue evidence="1">Leaves</tissue>
    </source>
</reference>
<evidence type="ECO:0000313" key="1">
    <source>
        <dbReference type="EMBL" id="RZC60713.1"/>
    </source>
</evidence>
<proteinExistence type="predicted"/>
<dbReference type="Gramene" id="RZC60713">
    <property type="protein sequence ID" value="RZC60713"/>
    <property type="gene ID" value="C5167_022467"/>
</dbReference>
<keyword evidence="2" id="KW-1185">Reference proteome</keyword>
<dbReference type="Proteomes" id="UP000316621">
    <property type="component" value="Chromosome 5"/>
</dbReference>
<evidence type="ECO:0000313" key="2">
    <source>
        <dbReference type="Proteomes" id="UP000316621"/>
    </source>
</evidence>
<accession>A0A4Y7JI25</accession>
<protein>
    <submittedName>
        <fullName evidence="1">Uncharacterized protein</fullName>
    </submittedName>
</protein>